<dbReference type="AlphaFoldDB" id="A0A2T5TY93"/>
<reference evidence="1 2" key="1">
    <citation type="submission" date="2018-04" db="EMBL/GenBank/DDBJ databases">
        <title>Genomic Encyclopedia of Type Strains, Phase III (KMG-III): the genomes of soil and plant-associated and newly described type strains.</title>
        <authorList>
            <person name="Whitman W."/>
        </authorList>
    </citation>
    <scope>NUCLEOTIDE SEQUENCE [LARGE SCALE GENOMIC DNA]</scope>
    <source>
        <strain evidence="1 2">MA-olki</strain>
    </source>
</reference>
<proteinExistence type="predicted"/>
<name>A0A2T5TY93_9SPHN</name>
<comment type="caution">
    <text evidence="1">The sequence shown here is derived from an EMBL/GenBank/DDBJ whole genome shotgun (WGS) entry which is preliminary data.</text>
</comment>
<dbReference type="EMBL" id="QAYE01000011">
    <property type="protein sequence ID" value="PTW44233.1"/>
    <property type="molecule type" value="Genomic_DNA"/>
</dbReference>
<dbReference type="Proteomes" id="UP000244013">
    <property type="component" value="Unassembled WGS sequence"/>
</dbReference>
<organism evidence="1 2">
    <name type="scientific">Sphingomonas faeni</name>
    <dbReference type="NCBI Taxonomy" id="185950"/>
    <lineage>
        <taxon>Bacteria</taxon>
        <taxon>Pseudomonadati</taxon>
        <taxon>Pseudomonadota</taxon>
        <taxon>Alphaproteobacteria</taxon>
        <taxon>Sphingomonadales</taxon>
        <taxon>Sphingomonadaceae</taxon>
        <taxon>Sphingomonas</taxon>
    </lineage>
</organism>
<sequence>MLGGRPNRAAARCAAPIGSALAARLHPFGSRTTADLVAMAPASARDVGTVVLERLVRELNGVECDGFKPEPEASKATAMTRQFGVPVTDLDALREAMVRRAARAADTLTDFRSLEQCDAHAVRSA</sequence>
<accession>A0A2T5TY93</accession>
<gene>
    <name evidence="1" type="ORF">C8J25_11170</name>
</gene>
<evidence type="ECO:0000313" key="2">
    <source>
        <dbReference type="Proteomes" id="UP000244013"/>
    </source>
</evidence>
<evidence type="ECO:0000313" key="1">
    <source>
        <dbReference type="EMBL" id="PTW44233.1"/>
    </source>
</evidence>
<protein>
    <submittedName>
        <fullName evidence="1">Uncharacterized protein</fullName>
    </submittedName>
</protein>